<dbReference type="Proteomes" id="UP000663440">
    <property type="component" value="Chromosome"/>
</dbReference>
<dbReference type="InterPro" id="IPR051531">
    <property type="entry name" value="N-acetyltransferase"/>
</dbReference>
<dbReference type="PROSITE" id="PS51186">
    <property type="entry name" value="GNAT"/>
    <property type="match status" value="1"/>
</dbReference>
<sequence>MNLNFTGIPILTTDRLLLRGLQEEDCHAIHQLHSDPIVNRFVGRANFSTLENAKAYIHKIENLANQKECLYWAITSIKDQKFLGSVCLWNFDAEKEIVEIGYELLSEFQSQGYMSEALKTVIEFTFNTMNAKLITAFPSADNVGSVSLLKKIGFIFDDKPYNNKHENVKNMTTYILKSS</sequence>
<dbReference type="InterPro" id="IPR016181">
    <property type="entry name" value="Acyl_CoA_acyltransferase"/>
</dbReference>
<accession>A0ABX7QCE9</accession>
<dbReference type="SUPFAM" id="SSF55729">
    <property type="entry name" value="Acyl-CoA N-acyltransferases (Nat)"/>
    <property type="match status" value="1"/>
</dbReference>
<dbReference type="EMBL" id="CP071448">
    <property type="protein sequence ID" value="QSW88405.1"/>
    <property type="molecule type" value="Genomic_DNA"/>
</dbReference>
<dbReference type="InterPro" id="IPR000182">
    <property type="entry name" value="GNAT_dom"/>
</dbReference>
<organism evidence="2 3">
    <name type="scientific">Flavobacterium endoglycinae</name>
    <dbReference type="NCBI Taxonomy" id="2816357"/>
    <lineage>
        <taxon>Bacteria</taxon>
        <taxon>Pseudomonadati</taxon>
        <taxon>Bacteroidota</taxon>
        <taxon>Flavobacteriia</taxon>
        <taxon>Flavobacteriales</taxon>
        <taxon>Flavobacteriaceae</taxon>
        <taxon>Flavobacterium</taxon>
    </lineage>
</organism>
<keyword evidence="3" id="KW-1185">Reference proteome</keyword>
<dbReference type="RefSeq" id="WP_207295608.1">
    <property type="nucleotide sequence ID" value="NZ_CP071448.1"/>
</dbReference>
<dbReference type="Gene3D" id="3.40.630.30">
    <property type="match status" value="1"/>
</dbReference>
<dbReference type="PANTHER" id="PTHR43792:SF1">
    <property type="entry name" value="N-ACETYLTRANSFERASE DOMAIN-CONTAINING PROTEIN"/>
    <property type="match status" value="1"/>
</dbReference>
<feature type="domain" description="N-acetyltransferase" evidence="1">
    <location>
        <begin position="16"/>
        <end position="172"/>
    </location>
</feature>
<name>A0ABX7QCE9_9FLAO</name>
<evidence type="ECO:0000259" key="1">
    <source>
        <dbReference type="PROSITE" id="PS51186"/>
    </source>
</evidence>
<dbReference type="Pfam" id="PF13302">
    <property type="entry name" value="Acetyltransf_3"/>
    <property type="match status" value="1"/>
</dbReference>
<gene>
    <name evidence="2" type="ORF">J0383_19380</name>
</gene>
<evidence type="ECO:0000313" key="3">
    <source>
        <dbReference type="Proteomes" id="UP000663440"/>
    </source>
</evidence>
<dbReference type="PANTHER" id="PTHR43792">
    <property type="entry name" value="GNAT FAMILY, PUTATIVE (AFU_ORTHOLOGUE AFUA_3G00765)-RELATED-RELATED"/>
    <property type="match status" value="1"/>
</dbReference>
<evidence type="ECO:0000313" key="2">
    <source>
        <dbReference type="EMBL" id="QSW88405.1"/>
    </source>
</evidence>
<reference evidence="2 3" key="1">
    <citation type="submission" date="2021-03" db="EMBL/GenBank/DDBJ databases">
        <title>Flavobacterium kribbensis sp. nov, an endophytic bacteria, isolated from soybean.</title>
        <authorList>
            <person name="Lee J."/>
            <person name="Seo J."/>
        </authorList>
    </citation>
    <scope>NUCLEOTIDE SEQUENCE [LARGE SCALE GENOMIC DNA]</scope>
    <source>
        <strain evidence="2 3">BB8</strain>
    </source>
</reference>
<protein>
    <submittedName>
        <fullName evidence="2">GNAT family N-acetyltransferase</fullName>
    </submittedName>
</protein>
<proteinExistence type="predicted"/>